<proteinExistence type="inferred from homology"/>
<name>A0A9D2A9U0_9LACO</name>
<dbReference type="SUPFAM" id="SSF110395">
    <property type="entry name" value="CutC-like"/>
    <property type="match status" value="1"/>
</dbReference>
<dbReference type="Gene3D" id="3.20.20.380">
    <property type="entry name" value="Copper homeostasis (CutC) domain"/>
    <property type="match status" value="1"/>
</dbReference>
<evidence type="ECO:0000256" key="1">
    <source>
        <dbReference type="ARBA" id="ARBA00007768"/>
    </source>
</evidence>
<reference evidence="3" key="2">
    <citation type="submission" date="2021-04" db="EMBL/GenBank/DDBJ databases">
        <authorList>
            <person name="Gilroy R."/>
        </authorList>
    </citation>
    <scope>NUCLEOTIDE SEQUENCE</scope>
    <source>
        <strain evidence="3">6627</strain>
    </source>
</reference>
<dbReference type="GO" id="GO:0005507">
    <property type="term" value="F:copper ion binding"/>
    <property type="evidence" value="ECO:0007669"/>
    <property type="project" value="TreeGrafter"/>
</dbReference>
<dbReference type="EMBL" id="DXFP01000006">
    <property type="protein sequence ID" value="HIX01210.1"/>
    <property type="molecule type" value="Genomic_DNA"/>
</dbReference>
<sequence length="198" mass="22165">MIIKAKEISSINELSQVNNYQKIMLSNQHTTVSKGFLAESVKFTRDQQTTVDALIRPNLNDYHYNDLEIKIMEADIFEAQALGIDGVAIGAATAKQELDTDTLEQLIGAAYGMQVILNHVFDELSFTNQKKAIDFANEHGIDAIMVTANFDSEQAIQNLKELVEYNQGSVQFILTGTEIHRLEAMCNELGIHELMLEN</sequence>
<dbReference type="Pfam" id="PF03932">
    <property type="entry name" value="CutC"/>
    <property type="match status" value="1"/>
</dbReference>
<dbReference type="AlphaFoldDB" id="A0A9D2A9U0"/>
<dbReference type="PANTHER" id="PTHR12598:SF0">
    <property type="entry name" value="COPPER HOMEOSTASIS PROTEIN CUTC HOMOLOG"/>
    <property type="match status" value="1"/>
</dbReference>
<gene>
    <name evidence="3" type="ORF">H9861_00435</name>
</gene>
<protein>
    <recommendedName>
        <fullName evidence="2">Copper homeostasis protein cutC homolog</fullName>
    </recommendedName>
</protein>
<comment type="caution">
    <text evidence="3">The sequence shown here is derived from an EMBL/GenBank/DDBJ whole genome shotgun (WGS) entry which is preliminary data.</text>
</comment>
<organism evidence="3 4">
    <name type="scientific">Candidatus Ligilactobacillus excrementigallinarum</name>
    <dbReference type="NCBI Taxonomy" id="2838641"/>
    <lineage>
        <taxon>Bacteria</taxon>
        <taxon>Bacillati</taxon>
        <taxon>Bacillota</taxon>
        <taxon>Bacilli</taxon>
        <taxon>Lactobacillales</taxon>
        <taxon>Lactobacillaceae</taxon>
        <taxon>Ligilactobacillus</taxon>
    </lineage>
</organism>
<dbReference type="PANTHER" id="PTHR12598">
    <property type="entry name" value="COPPER HOMEOSTASIS PROTEIN CUTC"/>
    <property type="match status" value="1"/>
</dbReference>
<evidence type="ECO:0000256" key="2">
    <source>
        <dbReference type="ARBA" id="ARBA00019014"/>
    </source>
</evidence>
<dbReference type="InterPro" id="IPR036822">
    <property type="entry name" value="CutC-like_dom_sf"/>
</dbReference>
<evidence type="ECO:0000313" key="4">
    <source>
        <dbReference type="Proteomes" id="UP000823963"/>
    </source>
</evidence>
<comment type="similarity">
    <text evidence="1">Belongs to the CutC family.</text>
</comment>
<accession>A0A9D2A9U0</accession>
<dbReference type="InterPro" id="IPR005627">
    <property type="entry name" value="CutC-like"/>
</dbReference>
<evidence type="ECO:0000313" key="3">
    <source>
        <dbReference type="EMBL" id="HIX01210.1"/>
    </source>
</evidence>
<reference evidence="3" key="1">
    <citation type="journal article" date="2021" name="PeerJ">
        <title>Extensive microbial diversity within the chicken gut microbiome revealed by metagenomics and culture.</title>
        <authorList>
            <person name="Gilroy R."/>
            <person name="Ravi A."/>
            <person name="Getino M."/>
            <person name="Pursley I."/>
            <person name="Horton D.L."/>
            <person name="Alikhan N.F."/>
            <person name="Baker D."/>
            <person name="Gharbi K."/>
            <person name="Hall N."/>
            <person name="Watson M."/>
            <person name="Adriaenssens E.M."/>
            <person name="Foster-Nyarko E."/>
            <person name="Jarju S."/>
            <person name="Secka A."/>
            <person name="Antonio M."/>
            <person name="Oren A."/>
            <person name="Chaudhuri R.R."/>
            <person name="La Ragione R."/>
            <person name="Hildebrand F."/>
            <person name="Pallen M.J."/>
        </authorList>
    </citation>
    <scope>NUCLEOTIDE SEQUENCE</scope>
    <source>
        <strain evidence="3">6627</strain>
    </source>
</reference>
<dbReference type="Proteomes" id="UP000823963">
    <property type="component" value="Unassembled WGS sequence"/>
</dbReference>